<evidence type="ECO:0000313" key="3">
    <source>
        <dbReference type="EMBL" id="RAW27110.1"/>
    </source>
</evidence>
<dbReference type="EMBL" id="MJFZ01000589">
    <property type="protein sequence ID" value="RAW27110.1"/>
    <property type="molecule type" value="Genomic_DNA"/>
</dbReference>
<dbReference type="InterPro" id="IPR003859">
    <property type="entry name" value="Galactosyl_T"/>
</dbReference>
<name>A0A329RS52_9STRA</name>
<gene>
    <name evidence="3" type="ORF">PC110_g16490</name>
</gene>
<dbReference type="AlphaFoldDB" id="A0A329RS52"/>
<organism evidence="3 4">
    <name type="scientific">Phytophthora cactorum</name>
    <dbReference type="NCBI Taxonomy" id="29920"/>
    <lineage>
        <taxon>Eukaryota</taxon>
        <taxon>Sar</taxon>
        <taxon>Stramenopiles</taxon>
        <taxon>Oomycota</taxon>
        <taxon>Peronosporomycetes</taxon>
        <taxon>Peronosporales</taxon>
        <taxon>Peronosporaceae</taxon>
        <taxon>Phytophthora</taxon>
    </lineage>
</organism>
<protein>
    <recommendedName>
        <fullName evidence="2">Galactosyltransferase N-terminal domain-containing protein</fullName>
    </recommendedName>
</protein>
<accession>A0A329RS52</accession>
<proteinExistence type="predicted"/>
<dbReference type="STRING" id="29920.A0A329RS52"/>
<dbReference type="Pfam" id="PF13733">
    <property type="entry name" value="Glyco_transf_7N"/>
    <property type="match status" value="1"/>
</dbReference>
<feature type="domain" description="Galactosyltransferase N-terminal" evidence="2">
    <location>
        <begin position="62"/>
        <end position="154"/>
    </location>
</feature>
<dbReference type="PANTHER" id="PTHR19300">
    <property type="entry name" value="BETA-1,4-GALACTOSYLTRANSFERASE"/>
    <property type="match status" value="1"/>
</dbReference>
<evidence type="ECO:0000256" key="1">
    <source>
        <dbReference type="SAM" id="MobiDB-lite"/>
    </source>
</evidence>
<dbReference type="GO" id="GO:0005975">
    <property type="term" value="P:carbohydrate metabolic process"/>
    <property type="evidence" value="ECO:0007669"/>
    <property type="project" value="InterPro"/>
</dbReference>
<dbReference type="Gene3D" id="3.90.550.10">
    <property type="entry name" value="Spore Coat Polysaccharide Biosynthesis Protein SpsA, Chain A"/>
    <property type="match status" value="1"/>
</dbReference>
<dbReference type="InterPro" id="IPR027995">
    <property type="entry name" value="Galactosyl_T_N"/>
</dbReference>
<feature type="region of interest" description="Disordered" evidence="1">
    <location>
        <begin position="295"/>
        <end position="328"/>
    </location>
</feature>
<reference evidence="3 4" key="1">
    <citation type="submission" date="2018-01" db="EMBL/GenBank/DDBJ databases">
        <title>Draft genome of the strawberry crown rot pathogen Phytophthora cactorum.</title>
        <authorList>
            <person name="Armitage A.D."/>
            <person name="Lysoe E."/>
            <person name="Nellist C.F."/>
            <person name="Harrison R.J."/>
            <person name="Brurberg M.B."/>
        </authorList>
    </citation>
    <scope>NUCLEOTIDE SEQUENCE [LARGE SCALE GENOMIC DNA]</scope>
    <source>
        <strain evidence="3 4">10300</strain>
    </source>
</reference>
<keyword evidence="4" id="KW-1185">Reference proteome</keyword>
<evidence type="ECO:0000313" key="4">
    <source>
        <dbReference type="Proteomes" id="UP000251314"/>
    </source>
</evidence>
<sequence>MAPKRLVPSEVRDKSEKRQRRSTDAACLGQNEPFEPQCAIATTPKETEDPPLDKRSTAAMENSMRVAVLVPFRDNHPIQKRQAQLDEFVPYMTQFLKRHCAAKSASFHIFIIEQSLDGRKFNRGKLLNAGFDMARNDYDIYIFHDVDLLPGDDLGELYTTVPSLGPMHIARLWDRYNESLTYFGGIVAFTRQHGTIRDLEDLNLEEKLAVLRTSKVKCTVKHDLLKEHHRTWKKNGLKNLRYEYVDAEAINENCTKITVKLGPNGHWSDSRSSLEHPVAPEQDLESYLVLTVPETASAEKKVNPSSPTREDATSSAAEDDTIENASNQ</sequence>
<dbReference type="GO" id="GO:0008378">
    <property type="term" value="F:galactosyltransferase activity"/>
    <property type="evidence" value="ECO:0007669"/>
    <property type="project" value="TreeGrafter"/>
</dbReference>
<dbReference type="Proteomes" id="UP000251314">
    <property type="component" value="Unassembled WGS sequence"/>
</dbReference>
<feature type="region of interest" description="Disordered" evidence="1">
    <location>
        <begin position="1"/>
        <end position="52"/>
    </location>
</feature>
<dbReference type="VEuPathDB" id="FungiDB:PC110_g16490"/>
<comment type="caution">
    <text evidence="3">The sequence shown here is derived from an EMBL/GenBank/DDBJ whole genome shotgun (WGS) entry which is preliminary data.</text>
</comment>
<dbReference type="OrthoDB" id="10016069at2759"/>
<evidence type="ECO:0000259" key="2">
    <source>
        <dbReference type="Pfam" id="PF13733"/>
    </source>
</evidence>
<dbReference type="SUPFAM" id="SSF53448">
    <property type="entry name" value="Nucleotide-diphospho-sugar transferases"/>
    <property type="match status" value="1"/>
</dbReference>
<feature type="compositionally biased region" description="Basic and acidic residues" evidence="1">
    <location>
        <begin position="297"/>
        <end position="312"/>
    </location>
</feature>
<dbReference type="PRINTS" id="PR02050">
    <property type="entry name" value="B14GALTRFASE"/>
</dbReference>
<dbReference type="InterPro" id="IPR029044">
    <property type="entry name" value="Nucleotide-diphossugar_trans"/>
</dbReference>
<dbReference type="PANTHER" id="PTHR19300:SF57">
    <property type="entry name" value="BETA-1,4-N-ACETYLGALACTOSAMINYLTRANSFERASE"/>
    <property type="match status" value="1"/>
</dbReference>
<dbReference type="GO" id="GO:0005794">
    <property type="term" value="C:Golgi apparatus"/>
    <property type="evidence" value="ECO:0007669"/>
    <property type="project" value="TreeGrafter"/>
</dbReference>